<keyword evidence="1" id="KW-0808">Transferase</keyword>
<feature type="domain" description="Protein kinase" evidence="7">
    <location>
        <begin position="4"/>
        <end position="263"/>
    </location>
</feature>
<keyword evidence="2 5" id="KW-0547">Nucleotide-binding</keyword>
<keyword evidence="9" id="KW-1185">Reference proteome</keyword>
<dbReference type="PROSITE" id="PS00108">
    <property type="entry name" value="PROTEIN_KINASE_ST"/>
    <property type="match status" value="1"/>
</dbReference>
<feature type="binding site" evidence="5">
    <location>
        <position position="36"/>
    </location>
    <ligand>
        <name>ATP</name>
        <dbReference type="ChEBI" id="CHEBI:30616"/>
    </ligand>
</feature>
<evidence type="ECO:0000256" key="6">
    <source>
        <dbReference type="RuleBase" id="RU000304"/>
    </source>
</evidence>
<protein>
    <recommendedName>
        <fullName evidence="7">Protein kinase domain-containing protein</fullName>
    </recommendedName>
</protein>
<dbReference type="SMART" id="SM00220">
    <property type="entry name" value="S_TKc"/>
    <property type="match status" value="1"/>
</dbReference>
<accession>A0A150GUH3</accession>
<keyword evidence="6" id="KW-0723">Serine/threonine-protein kinase</keyword>
<evidence type="ECO:0000313" key="8">
    <source>
        <dbReference type="EMBL" id="KXZ53338.1"/>
    </source>
</evidence>
<dbReference type="SUPFAM" id="SSF56112">
    <property type="entry name" value="Protein kinase-like (PK-like)"/>
    <property type="match status" value="1"/>
</dbReference>
<dbReference type="EMBL" id="LSYV01000008">
    <property type="protein sequence ID" value="KXZ53338.1"/>
    <property type="molecule type" value="Genomic_DNA"/>
</dbReference>
<dbReference type="Gene3D" id="1.10.510.10">
    <property type="entry name" value="Transferase(Phosphotransferase) domain 1"/>
    <property type="match status" value="1"/>
</dbReference>
<organism evidence="8 9">
    <name type="scientific">Gonium pectorale</name>
    <name type="common">Green alga</name>
    <dbReference type="NCBI Taxonomy" id="33097"/>
    <lineage>
        <taxon>Eukaryota</taxon>
        <taxon>Viridiplantae</taxon>
        <taxon>Chlorophyta</taxon>
        <taxon>core chlorophytes</taxon>
        <taxon>Chlorophyceae</taxon>
        <taxon>CS clade</taxon>
        <taxon>Chlamydomonadales</taxon>
        <taxon>Volvocaceae</taxon>
        <taxon>Gonium</taxon>
    </lineage>
</organism>
<dbReference type="Pfam" id="PF00069">
    <property type="entry name" value="Pkinase"/>
    <property type="match status" value="1"/>
</dbReference>
<dbReference type="STRING" id="33097.A0A150GUH3"/>
<keyword evidence="3" id="KW-0418">Kinase</keyword>
<evidence type="ECO:0000256" key="1">
    <source>
        <dbReference type="ARBA" id="ARBA00022679"/>
    </source>
</evidence>
<dbReference type="InterPro" id="IPR011009">
    <property type="entry name" value="Kinase-like_dom_sf"/>
</dbReference>
<dbReference type="PANTHER" id="PTHR24361">
    <property type="entry name" value="MITOGEN-ACTIVATED KINASE KINASE KINASE"/>
    <property type="match status" value="1"/>
</dbReference>
<evidence type="ECO:0000313" key="9">
    <source>
        <dbReference type="Proteomes" id="UP000075714"/>
    </source>
</evidence>
<evidence type="ECO:0000256" key="4">
    <source>
        <dbReference type="ARBA" id="ARBA00022840"/>
    </source>
</evidence>
<keyword evidence="4 5" id="KW-0067">ATP-binding</keyword>
<dbReference type="AlphaFoldDB" id="A0A150GUH3"/>
<dbReference type="InterPro" id="IPR008271">
    <property type="entry name" value="Ser/Thr_kinase_AS"/>
</dbReference>
<dbReference type="OrthoDB" id="534005at2759"/>
<dbReference type="GO" id="GO:0004674">
    <property type="term" value="F:protein serine/threonine kinase activity"/>
    <property type="evidence" value="ECO:0007669"/>
    <property type="project" value="UniProtKB-KW"/>
</dbReference>
<gene>
    <name evidence="8" type="ORF">GPECTOR_7g1232</name>
</gene>
<comment type="similarity">
    <text evidence="6">Belongs to the protein kinase superfamily.</text>
</comment>
<evidence type="ECO:0000256" key="3">
    <source>
        <dbReference type="ARBA" id="ARBA00022777"/>
    </source>
</evidence>
<comment type="caution">
    <text evidence="8">The sequence shown here is derived from an EMBL/GenBank/DDBJ whole genome shotgun (WGS) entry which is preliminary data.</text>
</comment>
<name>A0A150GUH3_GONPE</name>
<dbReference type="GO" id="GO:0005737">
    <property type="term" value="C:cytoplasm"/>
    <property type="evidence" value="ECO:0007669"/>
    <property type="project" value="TreeGrafter"/>
</dbReference>
<evidence type="ECO:0000259" key="7">
    <source>
        <dbReference type="PROSITE" id="PS50011"/>
    </source>
</evidence>
<dbReference type="InterPro" id="IPR053235">
    <property type="entry name" value="Ser_Thr_kinase"/>
</dbReference>
<dbReference type="InterPro" id="IPR017441">
    <property type="entry name" value="Protein_kinase_ATP_BS"/>
</dbReference>
<sequence length="272" mass="28906">MASARSVRELGCGGFGSVHLVEVTTTSGGRMLAARKTLLSNGQNAAQLCAALTREVRANMLTARTSPFAPAVLGIAATAAGYSIFTEFAENGSLGDRLERVASPASSSALQLHMPVSELRKIAFSVLHALSALNDKGYAHLDIKPANVLISGCKYMLADYGICDQLCVEGKNLGLTGSWPYVSPEQWSGKACRLNVDCFTLGISLAQCAVWPAGGRALTELVKGERPLPDCVPEDLREFLGALTERDPARRPSAKEALRLPFLAGLRVDDCL</sequence>
<dbReference type="PROSITE" id="PS50011">
    <property type="entry name" value="PROTEIN_KINASE_DOM"/>
    <property type="match status" value="1"/>
</dbReference>
<reference evidence="9" key="1">
    <citation type="journal article" date="2016" name="Nat. Commun.">
        <title>The Gonium pectorale genome demonstrates co-option of cell cycle regulation during the evolution of multicellularity.</title>
        <authorList>
            <person name="Hanschen E.R."/>
            <person name="Marriage T.N."/>
            <person name="Ferris P.J."/>
            <person name="Hamaji T."/>
            <person name="Toyoda A."/>
            <person name="Fujiyama A."/>
            <person name="Neme R."/>
            <person name="Noguchi H."/>
            <person name="Minakuchi Y."/>
            <person name="Suzuki M."/>
            <person name="Kawai-Toyooka H."/>
            <person name="Smith D.R."/>
            <person name="Sparks H."/>
            <person name="Anderson J."/>
            <person name="Bakaric R."/>
            <person name="Luria V."/>
            <person name="Karger A."/>
            <person name="Kirschner M.W."/>
            <person name="Durand P.M."/>
            <person name="Michod R.E."/>
            <person name="Nozaki H."/>
            <person name="Olson B.J."/>
        </authorList>
    </citation>
    <scope>NUCLEOTIDE SEQUENCE [LARGE SCALE GENOMIC DNA]</scope>
    <source>
        <strain evidence="9">NIES-2863</strain>
    </source>
</reference>
<dbReference type="Proteomes" id="UP000075714">
    <property type="component" value="Unassembled WGS sequence"/>
</dbReference>
<evidence type="ECO:0000256" key="5">
    <source>
        <dbReference type="PROSITE-ProRule" id="PRU10141"/>
    </source>
</evidence>
<dbReference type="PANTHER" id="PTHR24361:SF785">
    <property type="entry name" value="DUAL SPECIFICITY MITOGEN-ACTIVATED PROTEIN KINASE KINASE 1"/>
    <property type="match status" value="1"/>
</dbReference>
<evidence type="ECO:0000256" key="2">
    <source>
        <dbReference type="ARBA" id="ARBA00022741"/>
    </source>
</evidence>
<dbReference type="InterPro" id="IPR000719">
    <property type="entry name" value="Prot_kinase_dom"/>
</dbReference>
<dbReference type="PROSITE" id="PS00107">
    <property type="entry name" value="PROTEIN_KINASE_ATP"/>
    <property type="match status" value="1"/>
</dbReference>
<dbReference type="GO" id="GO:0005524">
    <property type="term" value="F:ATP binding"/>
    <property type="evidence" value="ECO:0007669"/>
    <property type="project" value="UniProtKB-UniRule"/>
</dbReference>
<proteinExistence type="inferred from homology"/>